<dbReference type="Proteomes" id="UP000229641">
    <property type="component" value="Unassembled WGS sequence"/>
</dbReference>
<dbReference type="GO" id="GO:0005829">
    <property type="term" value="C:cytosol"/>
    <property type="evidence" value="ECO:0007669"/>
    <property type="project" value="TreeGrafter"/>
</dbReference>
<evidence type="ECO:0008006" key="3">
    <source>
        <dbReference type="Google" id="ProtNLM"/>
    </source>
</evidence>
<name>A0A2H0LZN4_9BACT</name>
<dbReference type="PANTHER" id="PTHR33221:SF15">
    <property type="entry name" value="HTH-TYPE TRANSCRIPTIONAL REGULATOR YWGB-RELATED"/>
    <property type="match status" value="1"/>
</dbReference>
<organism evidence="1 2">
    <name type="scientific">Candidatus Ghiorseimicrobium undicola</name>
    <dbReference type="NCBI Taxonomy" id="1974746"/>
    <lineage>
        <taxon>Bacteria</taxon>
        <taxon>Pseudomonadati</taxon>
        <taxon>Candidatus Omnitrophota</taxon>
        <taxon>Candidatus Ghiorseimicrobium</taxon>
    </lineage>
</organism>
<dbReference type="Pfam" id="PF02082">
    <property type="entry name" value="Rrf2"/>
    <property type="match status" value="1"/>
</dbReference>
<evidence type="ECO:0000313" key="2">
    <source>
        <dbReference type="Proteomes" id="UP000229641"/>
    </source>
</evidence>
<dbReference type="PROSITE" id="PS51197">
    <property type="entry name" value="HTH_RRF2_2"/>
    <property type="match status" value="1"/>
</dbReference>
<proteinExistence type="predicted"/>
<evidence type="ECO:0000313" key="1">
    <source>
        <dbReference type="EMBL" id="PIQ89124.1"/>
    </source>
</evidence>
<dbReference type="SUPFAM" id="SSF46785">
    <property type="entry name" value="Winged helix' DNA-binding domain"/>
    <property type="match status" value="1"/>
</dbReference>
<reference evidence="1 2" key="1">
    <citation type="submission" date="2017-09" db="EMBL/GenBank/DDBJ databases">
        <title>Depth-based differentiation of microbial function through sediment-hosted aquifers and enrichment of novel symbionts in the deep terrestrial subsurface.</title>
        <authorList>
            <person name="Probst A.J."/>
            <person name="Ladd B."/>
            <person name="Jarett J.K."/>
            <person name="Geller-Mcgrath D.E."/>
            <person name="Sieber C.M."/>
            <person name="Emerson J.B."/>
            <person name="Anantharaman K."/>
            <person name="Thomas B.C."/>
            <person name="Malmstrom R."/>
            <person name="Stieglmeier M."/>
            <person name="Klingl A."/>
            <person name="Woyke T."/>
            <person name="Ryan C.M."/>
            <person name="Banfield J.F."/>
        </authorList>
    </citation>
    <scope>NUCLEOTIDE SEQUENCE [LARGE SCALE GENOMIC DNA]</scope>
    <source>
        <strain evidence="1">CG11_big_fil_rev_8_21_14_0_20_42_13</strain>
    </source>
</reference>
<gene>
    <name evidence="1" type="ORF">COV72_04845</name>
</gene>
<dbReference type="AlphaFoldDB" id="A0A2H0LZN4"/>
<dbReference type="PANTHER" id="PTHR33221">
    <property type="entry name" value="WINGED HELIX-TURN-HELIX TRANSCRIPTIONAL REGULATOR, RRF2 FAMILY"/>
    <property type="match status" value="1"/>
</dbReference>
<dbReference type="NCBIfam" id="TIGR00738">
    <property type="entry name" value="rrf2_super"/>
    <property type="match status" value="1"/>
</dbReference>
<comment type="caution">
    <text evidence="1">The sequence shown here is derived from an EMBL/GenBank/DDBJ whole genome shotgun (WGS) entry which is preliminary data.</text>
</comment>
<dbReference type="InterPro" id="IPR036390">
    <property type="entry name" value="WH_DNA-bd_sf"/>
</dbReference>
<sequence>MSLINRDTDYAIKALCFMAKQNKEKLKVSDLTRALKIPYPFLRKILQALHKHGFLAASKGKGGGFILARSPRRIFLNDLILVFQGPLKLNNCFLNKKICPDVNSCLLRRKISDIEKRLKSELSLLTLDSLMINQERR</sequence>
<dbReference type="EMBL" id="PCWA01000073">
    <property type="protein sequence ID" value="PIQ89124.1"/>
    <property type="molecule type" value="Genomic_DNA"/>
</dbReference>
<dbReference type="Gene3D" id="1.10.10.10">
    <property type="entry name" value="Winged helix-like DNA-binding domain superfamily/Winged helix DNA-binding domain"/>
    <property type="match status" value="1"/>
</dbReference>
<protein>
    <recommendedName>
        <fullName evidence="3">Rrf2 family transcriptional regulator</fullName>
    </recommendedName>
</protein>
<dbReference type="InterPro" id="IPR000944">
    <property type="entry name" value="Tscrpt_reg_Rrf2"/>
</dbReference>
<dbReference type="InterPro" id="IPR036388">
    <property type="entry name" value="WH-like_DNA-bd_sf"/>
</dbReference>
<accession>A0A2H0LZN4</accession>
<dbReference type="GO" id="GO:0003700">
    <property type="term" value="F:DNA-binding transcription factor activity"/>
    <property type="evidence" value="ECO:0007669"/>
    <property type="project" value="TreeGrafter"/>
</dbReference>